<dbReference type="Proteomes" id="UP001141806">
    <property type="component" value="Unassembled WGS sequence"/>
</dbReference>
<name>A0A9Q0QW71_9MAGN</name>
<sequence>MKMVYVHDRKPYFIFPSHYKEEACQLMDQFKREFASCTVNVVDIRSLFINLCRILRTMLDVIHERRRGYGSRTSCTKGIGGEGLASVFSAGHVFVAEKMQITFLAWLE</sequence>
<proteinExistence type="predicted"/>
<gene>
    <name evidence="1" type="ORF">NE237_007524</name>
</gene>
<organism evidence="1 2">
    <name type="scientific">Protea cynaroides</name>
    <dbReference type="NCBI Taxonomy" id="273540"/>
    <lineage>
        <taxon>Eukaryota</taxon>
        <taxon>Viridiplantae</taxon>
        <taxon>Streptophyta</taxon>
        <taxon>Embryophyta</taxon>
        <taxon>Tracheophyta</taxon>
        <taxon>Spermatophyta</taxon>
        <taxon>Magnoliopsida</taxon>
        <taxon>Proteales</taxon>
        <taxon>Proteaceae</taxon>
        <taxon>Protea</taxon>
    </lineage>
</organism>
<comment type="caution">
    <text evidence="1">The sequence shown here is derived from an EMBL/GenBank/DDBJ whole genome shotgun (WGS) entry which is preliminary data.</text>
</comment>
<dbReference type="AlphaFoldDB" id="A0A9Q0QW71"/>
<accession>A0A9Q0QW71</accession>
<reference evidence="1" key="1">
    <citation type="journal article" date="2023" name="Plant J.">
        <title>The genome of the king protea, Protea cynaroides.</title>
        <authorList>
            <person name="Chang J."/>
            <person name="Duong T.A."/>
            <person name="Schoeman C."/>
            <person name="Ma X."/>
            <person name="Roodt D."/>
            <person name="Barker N."/>
            <person name="Li Z."/>
            <person name="Van de Peer Y."/>
            <person name="Mizrachi E."/>
        </authorList>
    </citation>
    <scope>NUCLEOTIDE SEQUENCE</scope>
    <source>
        <tissue evidence="1">Young leaves</tissue>
    </source>
</reference>
<protein>
    <submittedName>
        <fullName evidence="1">Uncharacterized protein</fullName>
    </submittedName>
</protein>
<evidence type="ECO:0000313" key="1">
    <source>
        <dbReference type="EMBL" id="KAJ4974350.1"/>
    </source>
</evidence>
<evidence type="ECO:0000313" key="2">
    <source>
        <dbReference type="Proteomes" id="UP001141806"/>
    </source>
</evidence>
<keyword evidence="2" id="KW-1185">Reference proteome</keyword>
<dbReference type="EMBL" id="JAMYWD010000004">
    <property type="protein sequence ID" value="KAJ4974350.1"/>
    <property type="molecule type" value="Genomic_DNA"/>
</dbReference>